<keyword evidence="2" id="KW-1185">Reference proteome</keyword>
<reference evidence="1" key="1">
    <citation type="thesis" date="2020" institute="ProQuest LLC" country="789 East Eisenhower Parkway, Ann Arbor, MI, USA">
        <title>Comparative Genomics and Chromosome Evolution.</title>
        <authorList>
            <person name="Mudd A.B."/>
        </authorList>
    </citation>
    <scope>NUCLEOTIDE SEQUENCE</scope>
    <source>
        <strain evidence="1">237g6f4</strain>
        <tissue evidence="1">Blood</tissue>
    </source>
</reference>
<accession>A0AAV6Z267</accession>
<evidence type="ECO:0000313" key="2">
    <source>
        <dbReference type="Proteomes" id="UP000824782"/>
    </source>
</evidence>
<dbReference type="EMBL" id="WNYA01003780">
    <property type="protein sequence ID" value="KAG8543217.1"/>
    <property type="molecule type" value="Genomic_DNA"/>
</dbReference>
<comment type="caution">
    <text evidence="1">The sequence shown here is derived from an EMBL/GenBank/DDBJ whole genome shotgun (WGS) entry which is preliminary data.</text>
</comment>
<proteinExistence type="predicted"/>
<dbReference type="Proteomes" id="UP000824782">
    <property type="component" value="Unassembled WGS sequence"/>
</dbReference>
<dbReference type="AlphaFoldDB" id="A0AAV6Z267"/>
<gene>
    <name evidence="1" type="ORF">GDO81_025195</name>
</gene>
<evidence type="ECO:0000313" key="1">
    <source>
        <dbReference type="EMBL" id="KAG8543217.1"/>
    </source>
</evidence>
<organism evidence="1 2">
    <name type="scientific">Engystomops pustulosus</name>
    <name type="common">Tungara frog</name>
    <name type="synonym">Physalaemus pustulosus</name>
    <dbReference type="NCBI Taxonomy" id="76066"/>
    <lineage>
        <taxon>Eukaryota</taxon>
        <taxon>Metazoa</taxon>
        <taxon>Chordata</taxon>
        <taxon>Craniata</taxon>
        <taxon>Vertebrata</taxon>
        <taxon>Euteleostomi</taxon>
        <taxon>Amphibia</taxon>
        <taxon>Batrachia</taxon>
        <taxon>Anura</taxon>
        <taxon>Neobatrachia</taxon>
        <taxon>Hyloidea</taxon>
        <taxon>Leptodactylidae</taxon>
        <taxon>Leiuperinae</taxon>
        <taxon>Engystomops</taxon>
    </lineage>
</organism>
<name>A0AAV6Z267_ENGPU</name>
<protein>
    <submittedName>
        <fullName evidence="1">Uncharacterized protein</fullName>
    </submittedName>
</protein>
<sequence>MQVHRCCILHMLEQGAEKFKYCWKPDSQWLMTAQKPKFNEFTGGLCAGQSPPPLPHEGSGGLQNLLTTCCSDSIALRLHYC</sequence>